<comment type="caution">
    <text evidence="1">The sequence shown here is derived from an EMBL/GenBank/DDBJ whole genome shotgun (WGS) entry which is preliminary data.</text>
</comment>
<accession>A0AAV4WJV4</accession>
<dbReference type="EMBL" id="BPLQ01014754">
    <property type="protein sequence ID" value="GIY82922.1"/>
    <property type="molecule type" value="Genomic_DNA"/>
</dbReference>
<gene>
    <name evidence="1" type="ORF">CDAR_527271</name>
</gene>
<keyword evidence="2" id="KW-1185">Reference proteome</keyword>
<name>A0AAV4WJV4_9ARAC</name>
<protein>
    <submittedName>
        <fullName evidence="1">Uncharacterized protein</fullName>
    </submittedName>
</protein>
<proteinExistence type="predicted"/>
<reference evidence="1 2" key="1">
    <citation type="submission" date="2021-06" db="EMBL/GenBank/DDBJ databases">
        <title>Caerostris darwini draft genome.</title>
        <authorList>
            <person name="Kono N."/>
            <person name="Arakawa K."/>
        </authorList>
    </citation>
    <scope>NUCLEOTIDE SEQUENCE [LARGE SCALE GENOMIC DNA]</scope>
</reference>
<organism evidence="1 2">
    <name type="scientific">Caerostris darwini</name>
    <dbReference type="NCBI Taxonomy" id="1538125"/>
    <lineage>
        <taxon>Eukaryota</taxon>
        <taxon>Metazoa</taxon>
        <taxon>Ecdysozoa</taxon>
        <taxon>Arthropoda</taxon>
        <taxon>Chelicerata</taxon>
        <taxon>Arachnida</taxon>
        <taxon>Araneae</taxon>
        <taxon>Araneomorphae</taxon>
        <taxon>Entelegynae</taxon>
        <taxon>Araneoidea</taxon>
        <taxon>Araneidae</taxon>
        <taxon>Caerostris</taxon>
    </lineage>
</organism>
<dbReference type="AlphaFoldDB" id="A0AAV4WJV4"/>
<dbReference type="Proteomes" id="UP001054837">
    <property type="component" value="Unassembled WGS sequence"/>
</dbReference>
<evidence type="ECO:0000313" key="2">
    <source>
        <dbReference type="Proteomes" id="UP001054837"/>
    </source>
</evidence>
<evidence type="ECO:0000313" key="1">
    <source>
        <dbReference type="EMBL" id="GIY82922.1"/>
    </source>
</evidence>
<sequence length="94" mass="10616">MLPCNGRQLPVNGHSQDECQDLVQEPISYPDSVILSMDGTLLRLLGRKAMRRGGEGEKGRRYRLLNRTENFPISLQGQRFEVVLRGEGMVLNGF</sequence>